<dbReference type="PANTHER" id="PTHR22605">
    <property type="entry name" value="RZ-TYPE DOMAIN-CONTAINING PROTEIN"/>
    <property type="match status" value="1"/>
</dbReference>
<protein>
    <submittedName>
        <fullName evidence="1">RNF213</fullName>
        <ecNumber evidence="1">2.3.2.27</ecNumber>
    </submittedName>
</protein>
<keyword evidence="1" id="KW-0012">Acyltransferase</keyword>
<keyword evidence="2" id="KW-1185">Reference proteome</keyword>
<accession>A0A8S3VD73</accession>
<comment type="caution">
    <text evidence="1">The sequence shown here is derived from an EMBL/GenBank/DDBJ whole genome shotgun (WGS) entry which is preliminary data.</text>
</comment>
<sequence>MLEKDQSPSVKSNLVKSLKNVSDGFLPLGLWNTSGRRGHTDNWIIGKIRKDELSSLVYRVHPLPESLIDYVWDYGSLSEEDEKTYIAKMVDTLFINKELETLIHRNICYVTTFCINSLIEPFVQNRKLQREKLVILKSEKQFSSKVEEFFQSDNNILLQCSSLTDSPHLLLVKGMIERYIRTNKVDMYQQQNMCAFVIHLERNVTLDIPLNFLSGWEIILYR</sequence>
<dbReference type="EC" id="2.3.2.27" evidence="1"/>
<dbReference type="OrthoDB" id="2400221at2759"/>
<dbReference type="EMBL" id="CAJPWZ010003138">
    <property type="protein sequence ID" value="CAG2252998.1"/>
    <property type="molecule type" value="Genomic_DNA"/>
</dbReference>
<organism evidence="1 2">
    <name type="scientific">Mytilus edulis</name>
    <name type="common">Blue mussel</name>
    <dbReference type="NCBI Taxonomy" id="6550"/>
    <lineage>
        <taxon>Eukaryota</taxon>
        <taxon>Metazoa</taxon>
        <taxon>Spiralia</taxon>
        <taxon>Lophotrochozoa</taxon>
        <taxon>Mollusca</taxon>
        <taxon>Bivalvia</taxon>
        <taxon>Autobranchia</taxon>
        <taxon>Pteriomorphia</taxon>
        <taxon>Mytilida</taxon>
        <taxon>Mytiloidea</taxon>
        <taxon>Mytilidae</taxon>
        <taxon>Mytilinae</taxon>
        <taxon>Mytilus</taxon>
    </lineage>
</organism>
<dbReference type="AlphaFoldDB" id="A0A8S3VD73"/>
<gene>
    <name evidence="1" type="ORF">MEDL_64591</name>
</gene>
<reference evidence="1" key="1">
    <citation type="submission" date="2021-03" db="EMBL/GenBank/DDBJ databases">
        <authorList>
            <person name="Bekaert M."/>
        </authorList>
    </citation>
    <scope>NUCLEOTIDE SEQUENCE</scope>
</reference>
<proteinExistence type="predicted"/>
<evidence type="ECO:0000313" key="2">
    <source>
        <dbReference type="Proteomes" id="UP000683360"/>
    </source>
</evidence>
<dbReference type="InterPro" id="IPR031248">
    <property type="entry name" value="RNF213"/>
</dbReference>
<dbReference type="PANTHER" id="PTHR22605:SF1">
    <property type="entry name" value="RZ-TYPE DOMAIN-CONTAINING PROTEIN"/>
    <property type="match status" value="1"/>
</dbReference>
<dbReference type="GO" id="GO:0016887">
    <property type="term" value="F:ATP hydrolysis activity"/>
    <property type="evidence" value="ECO:0007669"/>
    <property type="project" value="InterPro"/>
</dbReference>
<evidence type="ECO:0000313" key="1">
    <source>
        <dbReference type="EMBL" id="CAG2252998.1"/>
    </source>
</evidence>
<keyword evidence="1" id="KW-0808">Transferase</keyword>
<name>A0A8S3VD73_MYTED</name>
<dbReference type="Proteomes" id="UP000683360">
    <property type="component" value="Unassembled WGS sequence"/>
</dbReference>
<dbReference type="GO" id="GO:0061630">
    <property type="term" value="F:ubiquitin protein ligase activity"/>
    <property type="evidence" value="ECO:0007669"/>
    <property type="project" value="UniProtKB-EC"/>
</dbReference>